<keyword evidence="2" id="KW-1185">Reference proteome</keyword>
<dbReference type="EMBL" id="CAFZ01000038">
    <property type="protein sequence ID" value="CCA68702.1"/>
    <property type="molecule type" value="Genomic_DNA"/>
</dbReference>
<dbReference type="AlphaFoldDB" id="G4TBK3"/>
<dbReference type="HOGENOM" id="CLU_654101_0_0_1"/>
<dbReference type="Proteomes" id="UP000007148">
    <property type="component" value="Unassembled WGS sequence"/>
</dbReference>
<dbReference type="OrthoDB" id="3256525at2759"/>
<gene>
    <name evidence="1" type="ORF">PIIN_02566</name>
</gene>
<evidence type="ECO:0000313" key="2">
    <source>
        <dbReference type="Proteomes" id="UP000007148"/>
    </source>
</evidence>
<organism evidence="1 2">
    <name type="scientific">Serendipita indica (strain DSM 11827)</name>
    <name type="common">Root endophyte fungus</name>
    <name type="synonym">Piriformospora indica</name>
    <dbReference type="NCBI Taxonomy" id="1109443"/>
    <lineage>
        <taxon>Eukaryota</taxon>
        <taxon>Fungi</taxon>
        <taxon>Dikarya</taxon>
        <taxon>Basidiomycota</taxon>
        <taxon>Agaricomycotina</taxon>
        <taxon>Agaricomycetes</taxon>
        <taxon>Sebacinales</taxon>
        <taxon>Serendipitaceae</taxon>
        <taxon>Serendipita</taxon>
    </lineage>
</organism>
<protein>
    <submittedName>
        <fullName evidence="1">Uncharacterized protein</fullName>
    </submittedName>
</protein>
<evidence type="ECO:0000313" key="1">
    <source>
        <dbReference type="EMBL" id="CCA68702.1"/>
    </source>
</evidence>
<name>G4TBK3_SERID</name>
<reference evidence="1 2" key="1">
    <citation type="journal article" date="2011" name="PLoS Pathog.">
        <title>Endophytic Life Strategies Decoded by Genome and Transcriptome Analyses of the Mutualistic Root Symbiont Piriformospora indica.</title>
        <authorList>
            <person name="Zuccaro A."/>
            <person name="Lahrmann U."/>
            <person name="Guldener U."/>
            <person name="Langen G."/>
            <person name="Pfiffi S."/>
            <person name="Biedenkopf D."/>
            <person name="Wong P."/>
            <person name="Samans B."/>
            <person name="Grimm C."/>
            <person name="Basiewicz M."/>
            <person name="Murat C."/>
            <person name="Martin F."/>
            <person name="Kogel K.H."/>
        </authorList>
    </citation>
    <scope>NUCLEOTIDE SEQUENCE [LARGE SCALE GENOMIC DNA]</scope>
    <source>
        <strain evidence="1 2">DSM 11827</strain>
    </source>
</reference>
<comment type="caution">
    <text evidence="1">The sequence shown here is derived from an EMBL/GenBank/DDBJ whole genome shotgun (WGS) entry which is preliminary data.</text>
</comment>
<dbReference type="InParanoid" id="G4TBK3"/>
<accession>G4TBK3</accession>
<proteinExistence type="predicted"/>
<sequence length="378" mass="43848">MGSLRHSVDVVSSPFDLDIAQRSRDFETEYLDMIRSKLSASLVCKTWKEYMAPFLWEVVCLWPGTRFHSIGRLLSRDKVGHYIRVLRLQGSQRWTVFDLANVQRILQYCSRLESFILPEPWHAPRVDNQLDAQLATTLREAHISMLDEAGIARVLENQNLAILYAHTQHAPPCSQAPDVLLPVLHTLSIRLSDMSSRKILAPSLQRWILHDLIDDVEYQHLFDYYSPLLRTFESYGYWSDYRVITSILEKMTNLVELVIQLNPNDLSAVPHQLPPQLKRLGFTLGDTGYPWVLRGDEATFVWFRDHLEDWMALAIANAHILLLIRFLDWDVIKLPPKKLPVRRKSYNRWWLTCLKSAAMKGIAVQNEKGQTLEIESDC</sequence>